<dbReference type="Proteomes" id="UP001196413">
    <property type="component" value="Unassembled WGS sequence"/>
</dbReference>
<comment type="caution">
    <text evidence="1">The sequence shown here is derived from an EMBL/GenBank/DDBJ whole genome shotgun (WGS) entry which is preliminary data.</text>
</comment>
<gene>
    <name evidence="1" type="ORF">KIN20_020970</name>
</gene>
<name>A0AAD5MN89_PARTN</name>
<dbReference type="AlphaFoldDB" id="A0AAD5MN89"/>
<accession>A0AAD5MN89</accession>
<sequence length="67" mass="8080">MDDRETKKRRESELKSAYLVKTRRLNMQVTSQKETILVSIQIHQKFRNVGTLKREMPTLIKNKMKFK</sequence>
<reference evidence="1" key="1">
    <citation type="submission" date="2021-06" db="EMBL/GenBank/DDBJ databases">
        <title>Parelaphostrongylus tenuis whole genome reference sequence.</title>
        <authorList>
            <person name="Garwood T.J."/>
            <person name="Larsen P.A."/>
            <person name="Fountain-Jones N.M."/>
            <person name="Garbe J.R."/>
            <person name="Macchietto M.G."/>
            <person name="Kania S.A."/>
            <person name="Gerhold R.W."/>
            <person name="Richards J.E."/>
            <person name="Wolf T.M."/>
        </authorList>
    </citation>
    <scope>NUCLEOTIDE SEQUENCE</scope>
    <source>
        <strain evidence="1">MNPRO001-30</strain>
        <tissue evidence="1">Meninges</tissue>
    </source>
</reference>
<organism evidence="1 2">
    <name type="scientific">Parelaphostrongylus tenuis</name>
    <name type="common">Meningeal worm</name>
    <dbReference type="NCBI Taxonomy" id="148309"/>
    <lineage>
        <taxon>Eukaryota</taxon>
        <taxon>Metazoa</taxon>
        <taxon>Ecdysozoa</taxon>
        <taxon>Nematoda</taxon>
        <taxon>Chromadorea</taxon>
        <taxon>Rhabditida</taxon>
        <taxon>Rhabditina</taxon>
        <taxon>Rhabditomorpha</taxon>
        <taxon>Strongyloidea</taxon>
        <taxon>Metastrongylidae</taxon>
        <taxon>Parelaphostrongylus</taxon>
    </lineage>
</organism>
<dbReference type="EMBL" id="JAHQIW010004252">
    <property type="protein sequence ID" value="KAJ1361665.1"/>
    <property type="molecule type" value="Genomic_DNA"/>
</dbReference>
<keyword evidence="2" id="KW-1185">Reference proteome</keyword>
<protein>
    <submittedName>
        <fullName evidence="1">Uncharacterized protein</fullName>
    </submittedName>
</protein>
<evidence type="ECO:0000313" key="1">
    <source>
        <dbReference type="EMBL" id="KAJ1361665.1"/>
    </source>
</evidence>
<evidence type="ECO:0000313" key="2">
    <source>
        <dbReference type="Proteomes" id="UP001196413"/>
    </source>
</evidence>
<proteinExistence type="predicted"/>